<feature type="transmembrane region" description="Helical" evidence="5">
    <location>
        <begin position="306"/>
        <end position="327"/>
    </location>
</feature>
<dbReference type="Gene3D" id="3.40.50.410">
    <property type="entry name" value="von Willebrand factor, type A domain"/>
    <property type="match status" value="1"/>
</dbReference>
<evidence type="ECO:0000256" key="2">
    <source>
        <dbReference type="ARBA" id="ARBA00022692"/>
    </source>
</evidence>
<dbReference type="SMART" id="SM00327">
    <property type="entry name" value="VWA"/>
    <property type="match status" value="1"/>
</dbReference>
<dbReference type="InterPro" id="IPR024163">
    <property type="entry name" value="Aerotolerance_reg_N"/>
</dbReference>
<dbReference type="InterPro" id="IPR050768">
    <property type="entry name" value="UPF0353/GerABKA_families"/>
</dbReference>
<name>A0A379MQ17_9BACT</name>
<evidence type="ECO:0000256" key="3">
    <source>
        <dbReference type="ARBA" id="ARBA00022989"/>
    </source>
</evidence>
<keyword evidence="1" id="KW-1003">Cell membrane</keyword>
<keyword evidence="2 5" id="KW-0812">Transmembrane</keyword>
<dbReference type="EMBL" id="UGVL01000001">
    <property type="protein sequence ID" value="SUE33814.1"/>
    <property type="molecule type" value="Genomic_DNA"/>
</dbReference>
<dbReference type="RefSeq" id="WP_027290288.1">
    <property type="nucleotide sequence ID" value="NZ_UGVL01000001.1"/>
</dbReference>
<feature type="transmembrane region" description="Helical" evidence="5">
    <location>
        <begin position="55"/>
        <end position="76"/>
    </location>
</feature>
<evidence type="ECO:0000256" key="5">
    <source>
        <dbReference type="SAM" id="Phobius"/>
    </source>
</evidence>
<dbReference type="InterPro" id="IPR002035">
    <property type="entry name" value="VWF_A"/>
</dbReference>
<dbReference type="PANTHER" id="PTHR22550:SF5">
    <property type="entry name" value="LEUCINE ZIPPER PROTEIN 4"/>
    <property type="match status" value="1"/>
</dbReference>
<dbReference type="PROSITE" id="PS50234">
    <property type="entry name" value="VWFA"/>
    <property type="match status" value="1"/>
</dbReference>
<evidence type="ECO:0000259" key="6">
    <source>
        <dbReference type="PROSITE" id="PS50234"/>
    </source>
</evidence>
<dbReference type="CDD" id="cd01467">
    <property type="entry name" value="vWA_BatA_type"/>
    <property type="match status" value="1"/>
</dbReference>
<dbReference type="STRING" id="880526.GCA_000427365_00421"/>
<keyword evidence="3 5" id="KW-1133">Transmembrane helix</keyword>
<keyword evidence="8" id="KW-1185">Reference proteome</keyword>
<dbReference type="Proteomes" id="UP000255233">
    <property type="component" value="Unassembled WGS sequence"/>
</dbReference>
<dbReference type="PANTHER" id="PTHR22550">
    <property type="entry name" value="SPORE GERMINATION PROTEIN"/>
    <property type="match status" value="1"/>
</dbReference>
<proteinExistence type="predicted"/>
<dbReference type="Pfam" id="PF00092">
    <property type="entry name" value="VWA"/>
    <property type="match status" value="1"/>
</dbReference>
<evidence type="ECO:0000313" key="7">
    <source>
        <dbReference type="EMBL" id="SUE33814.1"/>
    </source>
</evidence>
<feature type="transmembrane region" description="Helical" evidence="5">
    <location>
        <begin position="12"/>
        <end position="28"/>
    </location>
</feature>
<dbReference type="AlphaFoldDB" id="A0A379MQ17"/>
<feature type="domain" description="VWFA" evidence="6">
    <location>
        <begin position="93"/>
        <end position="286"/>
    </location>
</feature>
<reference evidence="7 8" key="1">
    <citation type="submission" date="2018-06" db="EMBL/GenBank/DDBJ databases">
        <authorList>
            <consortium name="Pathogen Informatics"/>
            <person name="Doyle S."/>
        </authorList>
    </citation>
    <scope>NUCLEOTIDE SEQUENCE [LARGE SCALE GENOMIC DNA]</scope>
    <source>
        <strain evidence="7 8">NCTC11190</strain>
    </source>
</reference>
<keyword evidence="4 5" id="KW-0472">Membrane</keyword>
<evidence type="ECO:0000313" key="8">
    <source>
        <dbReference type="Proteomes" id="UP000255233"/>
    </source>
</evidence>
<dbReference type="SUPFAM" id="SSF53300">
    <property type="entry name" value="vWA-like"/>
    <property type="match status" value="1"/>
</dbReference>
<dbReference type="InterPro" id="IPR033881">
    <property type="entry name" value="vWA_BatA_type"/>
</dbReference>
<protein>
    <submittedName>
        <fullName evidence="7">Mg-chelatase subunit ChlD</fullName>
    </submittedName>
</protein>
<dbReference type="OrthoDB" id="6206554at2"/>
<dbReference type="InterPro" id="IPR036465">
    <property type="entry name" value="vWFA_dom_sf"/>
</dbReference>
<evidence type="ECO:0000256" key="1">
    <source>
        <dbReference type="ARBA" id="ARBA00022475"/>
    </source>
</evidence>
<sequence length="332" mass="36771">MFDIVRFENPRVLWLLVVLAPMVAYYVYRTVQGRAAIRVSTVGGVQRLRRTYRYWLRHAPFVLRSLVVALVIFAMARPQSSEDRQNVNAEGIDIVMALDISGSMLARDFTPDRLTAAKDIGSKFIIGRPTDRIGLVVFAGEAFTQSPITTDHVSLVNLMNQIESGMIDDGTAIGNGLATAVNRLKESDSPSKVVILLTDGVNNSGQIDPLTAADIAADYGIRVYTIGVGTEGVAPMPALNAWGGVSFVQSKVEIDEKMLREIADKTGGRYFRATDNTKLAEIYAEINQLEKAKVEVENFVKYSEVYHLWLLLAVGLLLVEILCRYLFLRQIP</sequence>
<accession>A0A379MQ17</accession>
<dbReference type="Pfam" id="PF07584">
    <property type="entry name" value="BatA"/>
    <property type="match status" value="1"/>
</dbReference>
<gene>
    <name evidence="7" type="ORF">NCTC11190_01026</name>
</gene>
<evidence type="ECO:0000256" key="4">
    <source>
        <dbReference type="ARBA" id="ARBA00023136"/>
    </source>
</evidence>
<organism evidence="7 8">
    <name type="scientific">Rikenella microfusus</name>
    <dbReference type="NCBI Taxonomy" id="28139"/>
    <lineage>
        <taxon>Bacteria</taxon>
        <taxon>Pseudomonadati</taxon>
        <taxon>Bacteroidota</taxon>
        <taxon>Bacteroidia</taxon>
        <taxon>Bacteroidales</taxon>
        <taxon>Rikenellaceae</taxon>
        <taxon>Rikenella</taxon>
    </lineage>
</organism>